<gene>
    <name evidence="2" type="ORF">B0T10DRAFT_563411</name>
</gene>
<feature type="region of interest" description="Disordered" evidence="1">
    <location>
        <begin position="59"/>
        <end position="78"/>
    </location>
</feature>
<evidence type="ECO:0000313" key="2">
    <source>
        <dbReference type="EMBL" id="KAH6886205.1"/>
    </source>
</evidence>
<proteinExistence type="predicted"/>
<dbReference type="AlphaFoldDB" id="A0A9P8W121"/>
<name>A0A9P8W121_9HYPO</name>
<accession>A0A9P8W121</accession>
<comment type="caution">
    <text evidence="2">The sequence shown here is derived from an EMBL/GenBank/DDBJ whole genome shotgun (WGS) entry which is preliminary data.</text>
</comment>
<feature type="compositionally biased region" description="Polar residues" evidence="1">
    <location>
        <begin position="67"/>
        <end position="76"/>
    </location>
</feature>
<organism evidence="2 3">
    <name type="scientific">Thelonectria olida</name>
    <dbReference type="NCBI Taxonomy" id="1576542"/>
    <lineage>
        <taxon>Eukaryota</taxon>
        <taxon>Fungi</taxon>
        <taxon>Dikarya</taxon>
        <taxon>Ascomycota</taxon>
        <taxon>Pezizomycotina</taxon>
        <taxon>Sordariomycetes</taxon>
        <taxon>Hypocreomycetidae</taxon>
        <taxon>Hypocreales</taxon>
        <taxon>Nectriaceae</taxon>
        <taxon>Thelonectria</taxon>
    </lineage>
</organism>
<keyword evidence="3" id="KW-1185">Reference proteome</keyword>
<protein>
    <submittedName>
        <fullName evidence="2">Uncharacterized protein</fullName>
    </submittedName>
</protein>
<dbReference type="EMBL" id="JAGPYM010000016">
    <property type="protein sequence ID" value="KAH6886205.1"/>
    <property type="molecule type" value="Genomic_DNA"/>
</dbReference>
<dbReference type="Proteomes" id="UP000777438">
    <property type="component" value="Unassembled WGS sequence"/>
</dbReference>
<sequence>MAQAIHSKLRASLREWKGTRSAAVAWRLRGLGSSGTICSGARVLYPLALDAESTSSRITAALGKPTPTASRGSTESSPKHISIAASPAVVSWLDASHQTQYLSQSAKDQSRQVTFSIDCDSETKTALFEIRLPIELKASPNAKTPLFLYIHPEQVTSLTHHAIAPGETPQQVRQRLGDGVVCLKFQLSSCPDMIIPKSPLVPKKQKDHGEKLDALKQLAQQTALDVYVGCNVLSDVQVRTLCDMVLDPNIRTSFKDGRLSRLYGSKGARLWVCSEDLPTAPPPSYSQMGSAPPLFNEKETTTVGIDAMSNKRRRNSGGEPHRLESALLDAVEMRLGEHMNMFRHELQQAKEEILAHIDKRFDDLDIYNKGEVDDKLYEMDKEVFETMATKVDEDNLDSMKLELQTYVKEEMKEMKGKVVKRLKASSWNLSMDSGSDSNSDGIPTS</sequence>
<evidence type="ECO:0000313" key="3">
    <source>
        <dbReference type="Proteomes" id="UP000777438"/>
    </source>
</evidence>
<dbReference type="OrthoDB" id="47007at2759"/>
<reference evidence="2 3" key="1">
    <citation type="journal article" date="2021" name="Nat. Commun.">
        <title>Genetic determinants of endophytism in the Arabidopsis root mycobiome.</title>
        <authorList>
            <person name="Mesny F."/>
            <person name="Miyauchi S."/>
            <person name="Thiergart T."/>
            <person name="Pickel B."/>
            <person name="Atanasova L."/>
            <person name="Karlsson M."/>
            <person name="Huettel B."/>
            <person name="Barry K.W."/>
            <person name="Haridas S."/>
            <person name="Chen C."/>
            <person name="Bauer D."/>
            <person name="Andreopoulos W."/>
            <person name="Pangilinan J."/>
            <person name="LaButti K."/>
            <person name="Riley R."/>
            <person name="Lipzen A."/>
            <person name="Clum A."/>
            <person name="Drula E."/>
            <person name="Henrissat B."/>
            <person name="Kohler A."/>
            <person name="Grigoriev I.V."/>
            <person name="Martin F.M."/>
            <person name="Hacquard S."/>
        </authorList>
    </citation>
    <scope>NUCLEOTIDE SEQUENCE [LARGE SCALE GENOMIC DNA]</scope>
    <source>
        <strain evidence="2 3">MPI-CAGE-CH-0241</strain>
    </source>
</reference>
<evidence type="ECO:0000256" key="1">
    <source>
        <dbReference type="SAM" id="MobiDB-lite"/>
    </source>
</evidence>